<evidence type="ECO:0000259" key="4">
    <source>
        <dbReference type="PROSITE" id="PS50828"/>
    </source>
</evidence>
<reference evidence="6" key="1">
    <citation type="journal article" date="2018" name="Nat. Plants">
        <title>Whole-genome landscape of Medicago truncatula symbiotic genes.</title>
        <authorList>
            <person name="Pecrix Y."/>
            <person name="Staton S.E."/>
            <person name="Sallet E."/>
            <person name="Lelandais-Briere C."/>
            <person name="Moreau S."/>
            <person name="Carrere S."/>
            <person name="Blein T."/>
            <person name="Jardinaud M.F."/>
            <person name="Latrasse D."/>
            <person name="Zouine M."/>
            <person name="Zahm M."/>
            <person name="Kreplak J."/>
            <person name="Mayjonade B."/>
            <person name="Satge C."/>
            <person name="Perez M."/>
            <person name="Cauet S."/>
            <person name="Marande W."/>
            <person name="Chantry-Darmon C."/>
            <person name="Lopez-Roques C."/>
            <person name="Bouchez O."/>
            <person name="Berard A."/>
            <person name="Debelle F."/>
            <person name="Munos S."/>
            <person name="Bendahmane A."/>
            <person name="Berges H."/>
            <person name="Niebel A."/>
            <person name="Buitink J."/>
            <person name="Frugier F."/>
            <person name="Benhamed M."/>
            <person name="Crespi M."/>
            <person name="Gouzy J."/>
            <person name="Gamas P."/>
        </authorList>
    </citation>
    <scope>NUCLEOTIDE SEQUENCE [LARGE SCALE GENOMIC DNA]</scope>
    <source>
        <strain evidence="6">cv. Jemalong A17</strain>
    </source>
</reference>
<dbReference type="Gramene" id="rna6768">
    <property type="protein sequence ID" value="RHN82593.1"/>
    <property type="gene ID" value="gene6768"/>
</dbReference>
<dbReference type="PANTHER" id="PTHR47447">
    <property type="entry name" value="OS03G0856100 PROTEIN"/>
    <property type="match status" value="1"/>
</dbReference>
<dbReference type="PROSITE" id="PS50828">
    <property type="entry name" value="SMR"/>
    <property type="match status" value="1"/>
</dbReference>
<dbReference type="PROSITE" id="PS51375">
    <property type="entry name" value="PPR"/>
    <property type="match status" value="1"/>
</dbReference>
<dbReference type="InterPro" id="IPR002885">
    <property type="entry name" value="PPR_rpt"/>
</dbReference>
<evidence type="ECO:0000313" key="5">
    <source>
        <dbReference type="EMBL" id="RHN82593.1"/>
    </source>
</evidence>
<dbReference type="InterPro" id="IPR036063">
    <property type="entry name" value="Smr_dom_sf"/>
</dbReference>
<organism evidence="5 6">
    <name type="scientific">Medicago truncatula</name>
    <name type="common">Barrel medic</name>
    <name type="synonym">Medicago tribuloides</name>
    <dbReference type="NCBI Taxonomy" id="3880"/>
    <lineage>
        <taxon>Eukaryota</taxon>
        <taxon>Viridiplantae</taxon>
        <taxon>Streptophyta</taxon>
        <taxon>Embryophyta</taxon>
        <taxon>Tracheophyta</taxon>
        <taxon>Spermatophyta</taxon>
        <taxon>Magnoliopsida</taxon>
        <taxon>eudicotyledons</taxon>
        <taxon>Gunneridae</taxon>
        <taxon>Pentapetalae</taxon>
        <taxon>rosids</taxon>
        <taxon>fabids</taxon>
        <taxon>Fabales</taxon>
        <taxon>Fabaceae</taxon>
        <taxon>Papilionoideae</taxon>
        <taxon>50 kb inversion clade</taxon>
        <taxon>NPAAA clade</taxon>
        <taxon>Hologalegina</taxon>
        <taxon>IRL clade</taxon>
        <taxon>Trifolieae</taxon>
        <taxon>Medicago</taxon>
    </lineage>
</organism>
<dbReference type="Gene3D" id="1.25.40.10">
    <property type="entry name" value="Tetratricopeptide repeat domain"/>
    <property type="match status" value="1"/>
</dbReference>
<proteinExistence type="inferred from homology"/>
<dbReference type="PANTHER" id="PTHR47447:SF15">
    <property type="entry name" value="OS02G0120000 PROTEIN"/>
    <property type="match status" value="1"/>
</dbReference>
<dbReference type="Gene3D" id="3.30.1370.110">
    <property type="match status" value="1"/>
</dbReference>
<gene>
    <name evidence="5" type="ORF">MtrunA17_Chr1g0211501</name>
</gene>
<dbReference type="SMART" id="SM00463">
    <property type="entry name" value="SMR"/>
    <property type="match status" value="1"/>
</dbReference>
<dbReference type="AlphaFoldDB" id="A0A396K3J9"/>
<keyword evidence="2" id="KW-0677">Repeat</keyword>
<evidence type="ECO:0000256" key="2">
    <source>
        <dbReference type="ARBA" id="ARBA00022737"/>
    </source>
</evidence>
<dbReference type="OrthoDB" id="1931748at2759"/>
<feature type="repeat" description="PPR" evidence="3">
    <location>
        <begin position="269"/>
        <end position="303"/>
    </location>
</feature>
<name>A0A396K3J9_MEDTR</name>
<dbReference type="SUPFAM" id="SSF160443">
    <property type="entry name" value="SMR domain-like"/>
    <property type="match status" value="1"/>
</dbReference>
<accession>A0A396K3J9</accession>
<comment type="caution">
    <text evidence="5">The sequence shown here is derived from an EMBL/GenBank/DDBJ whole genome shotgun (WGS) entry which is preliminary data.</text>
</comment>
<comment type="similarity">
    <text evidence="1">Belongs to the PPR family. P subfamily.</text>
</comment>
<evidence type="ECO:0000313" key="6">
    <source>
        <dbReference type="Proteomes" id="UP000265566"/>
    </source>
</evidence>
<dbReference type="Proteomes" id="UP000265566">
    <property type="component" value="Chromosome 1"/>
</dbReference>
<dbReference type="InterPro" id="IPR011990">
    <property type="entry name" value="TPR-like_helical_dom_sf"/>
</dbReference>
<dbReference type="EMBL" id="PSQE01000001">
    <property type="protein sequence ID" value="RHN82593.1"/>
    <property type="molecule type" value="Genomic_DNA"/>
</dbReference>
<sequence>MEEKEGRNIRAERMTLRFQQCPLPPPQLQTQLRLKKNNTIRCTLTKQGQRFLTKLSTTNTNTENLIRKFVQSSPKSVLLSTLTHLLSPTTAHHPLSSLALPLYTRISESQWYTWNPTIFADLITLLHKHQRYTESQTLISEATSKLNNKERDIVLFYAKLLDSHSKRASQTGFDFAYSHLNNLLRTSSSIYVKRRASESMVSGLCAMDKPREAENLVQEFKRTDGGGKIQLQPSAFEFKSILYGYGRLGLFNDLNRVVDEMENNGFVIDTVCYNMVLSSFGIHGEYVEMVSWLTRMRNSGVPFSVRTYNSVSNSCPTVMRKVVDLNDLAFSIEELLNSCLEGGEAMVVKELLSCNVLFDEVMVWDSKEVKLDLHGFHLGSAYLVMLLWLEEMQKRLLNASNHDIPAEITVVCGVGKHSNVRGESPVKVLVKEMMMKMKGPLRIDRKNTGCFVAKGKAVKIWLCELRKQ</sequence>
<evidence type="ECO:0000256" key="3">
    <source>
        <dbReference type="PROSITE-ProRule" id="PRU00708"/>
    </source>
</evidence>
<dbReference type="Pfam" id="PF01535">
    <property type="entry name" value="PPR"/>
    <property type="match status" value="3"/>
</dbReference>
<feature type="domain" description="Smr" evidence="4">
    <location>
        <begin position="371"/>
        <end position="456"/>
    </location>
</feature>
<dbReference type="NCBIfam" id="TIGR00756">
    <property type="entry name" value="PPR"/>
    <property type="match status" value="2"/>
</dbReference>
<dbReference type="InterPro" id="IPR002625">
    <property type="entry name" value="Smr_dom"/>
</dbReference>
<evidence type="ECO:0000256" key="1">
    <source>
        <dbReference type="ARBA" id="ARBA00007626"/>
    </source>
</evidence>
<protein>
    <submittedName>
        <fullName evidence="5">Putative Smr domain-containing protein</fullName>
    </submittedName>
</protein>